<dbReference type="Proteomes" id="UP001333818">
    <property type="component" value="Unassembled WGS sequence"/>
</dbReference>
<proteinExistence type="predicted"/>
<dbReference type="InterPro" id="IPR016838">
    <property type="entry name" value="UCP026449"/>
</dbReference>
<dbReference type="RefSeq" id="WP_330484403.1">
    <property type="nucleotide sequence ID" value="NZ_JAZBJZ010000059.1"/>
</dbReference>
<protein>
    <submittedName>
        <fullName evidence="1">DUF2330 domain-containing protein</fullName>
    </submittedName>
</protein>
<dbReference type="Pfam" id="PF10092">
    <property type="entry name" value="DUF2330"/>
    <property type="match status" value="1"/>
</dbReference>
<dbReference type="PIRSF" id="PIRSF026449">
    <property type="entry name" value="UCP026449"/>
    <property type="match status" value="1"/>
</dbReference>
<gene>
    <name evidence="1" type="ORF">V2H45_14630</name>
</gene>
<dbReference type="InterPro" id="IPR019283">
    <property type="entry name" value="DUF2330"/>
</dbReference>
<evidence type="ECO:0000313" key="2">
    <source>
        <dbReference type="Proteomes" id="UP001333818"/>
    </source>
</evidence>
<accession>A0AAW9Q533</accession>
<keyword evidence="2" id="KW-1185">Reference proteome</keyword>
<evidence type="ECO:0000313" key="1">
    <source>
        <dbReference type="EMBL" id="MEE3717973.1"/>
    </source>
</evidence>
<name>A0AAW9Q533_9CYAN</name>
<comment type="caution">
    <text evidence="1">The sequence shown here is derived from an EMBL/GenBank/DDBJ whole genome shotgun (WGS) entry which is preliminary data.</text>
</comment>
<reference evidence="1" key="1">
    <citation type="submission" date="2024-01" db="EMBL/GenBank/DDBJ databases">
        <title>Bank of Algae and Cyanobacteria of the Azores (BACA) strain genomes.</title>
        <authorList>
            <person name="Luz R."/>
            <person name="Cordeiro R."/>
            <person name="Fonseca A."/>
            <person name="Goncalves V."/>
        </authorList>
    </citation>
    <scope>NUCLEOTIDE SEQUENCE</scope>
    <source>
        <strain evidence="1">BACA0141</strain>
    </source>
</reference>
<sequence>MKPLRILISLILTGFLLLSFTPTALAFCGFYVAKADSSLYNKASQVVIARDGDRTILTMSNDYQGEMKDFALVVPVPVVLKQEQVRIGESKVIQRLDAFSAPRLVEYFDSDPCMVRTYQSEDRVMKAAPSASADVSRRRQSQGVTIEEQFTVGEYDILILSAEESDGLESWLTENGYRIPKGAKDLLQPYILQKMKFFVAKVNLKEQQKTGSQFLRPIMMAFESPRFMLPIRLGMVNAQADQDLLIYVLSPKGQADLTNYRMVKIPSGDNIPTYVKGEFANFYKSMFQTSYDRENRKVAFLEYAWDMSSCDPCSADPLTPEELRQAGVFWLDSPSDTSQPQIMPRGRRPRPNSGGVFISRIHVRYTRDKFPEDLMFKETTNREQFQGRYVMNHPFTGDTKCEAGLQYKKSLPKRFEGEAQTLSKLTGWQISDIRKKMNLVEVFTPTSTNSSKTLWSSFEDWWQDILIRFVNT</sequence>
<organism evidence="1 2">
    <name type="scientific">Tumidithrix elongata BACA0141</name>
    <dbReference type="NCBI Taxonomy" id="2716417"/>
    <lineage>
        <taxon>Bacteria</taxon>
        <taxon>Bacillati</taxon>
        <taxon>Cyanobacteriota</taxon>
        <taxon>Cyanophyceae</taxon>
        <taxon>Pseudanabaenales</taxon>
        <taxon>Pseudanabaenaceae</taxon>
        <taxon>Tumidithrix</taxon>
        <taxon>Tumidithrix elongata</taxon>
    </lineage>
</organism>
<dbReference type="EMBL" id="JAZBJZ010000059">
    <property type="protein sequence ID" value="MEE3717973.1"/>
    <property type="molecule type" value="Genomic_DNA"/>
</dbReference>
<dbReference type="AlphaFoldDB" id="A0AAW9Q533"/>